<organism evidence="2 3">
    <name type="scientific">Umezawaea endophytica</name>
    <dbReference type="NCBI Taxonomy" id="1654476"/>
    <lineage>
        <taxon>Bacteria</taxon>
        <taxon>Bacillati</taxon>
        <taxon>Actinomycetota</taxon>
        <taxon>Actinomycetes</taxon>
        <taxon>Pseudonocardiales</taxon>
        <taxon>Pseudonocardiaceae</taxon>
        <taxon>Umezawaea</taxon>
    </lineage>
</organism>
<dbReference type="Proteomes" id="UP001141259">
    <property type="component" value="Unassembled WGS sequence"/>
</dbReference>
<dbReference type="AlphaFoldDB" id="A0A9X2VNC1"/>
<gene>
    <name evidence="2" type="ORF">NZH93_22285</name>
</gene>
<dbReference type="GO" id="GO:0008194">
    <property type="term" value="F:UDP-glycosyltransferase activity"/>
    <property type="evidence" value="ECO:0007669"/>
    <property type="project" value="InterPro"/>
</dbReference>
<proteinExistence type="predicted"/>
<dbReference type="PANTHER" id="PTHR48050">
    <property type="entry name" value="STEROL 3-BETA-GLUCOSYLTRANSFERASE"/>
    <property type="match status" value="1"/>
</dbReference>
<keyword evidence="3" id="KW-1185">Reference proteome</keyword>
<protein>
    <submittedName>
        <fullName evidence="2">Glycosyltransferase</fullName>
    </submittedName>
</protein>
<dbReference type="PANTHER" id="PTHR48050:SF13">
    <property type="entry name" value="STEROL 3-BETA-GLUCOSYLTRANSFERASE UGT80A2"/>
    <property type="match status" value="1"/>
</dbReference>
<dbReference type="SUPFAM" id="SSF53756">
    <property type="entry name" value="UDP-Glycosyltransferase/glycogen phosphorylase"/>
    <property type="match status" value="1"/>
</dbReference>
<dbReference type="InterPro" id="IPR010610">
    <property type="entry name" value="EryCIII-like_C"/>
</dbReference>
<accession>A0A9X2VNC1</accession>
<comment type="caution">
    <text evidence="2">The sequence shown here is derived from an EMBL/GenBank/DDBJ whole genome shotgun (WGS) entry which is preliminary data.</text>
</comment>
<dbReference type="InterPro" id="IPR002213">
    <property type="entry name" value="UDP_glucos_trans"/>
</dbReference>
<evidence type="ECO:0000259" key="1">
    <source>
        <dbReference type="Pfam" id="PF06722"/>
    </source>
</evidence>
<dbReference type="RefSeq" id="WP_259625093.1">
    <property type="nucleotide sequence ID" value="NZ_JANYMP010000010.1"/>
</dbReference>
<evidence type="ECO:0000313" key="3">
    <source>
        <dbReference type="Proteomes" id="UP001141259"/>
    </source>
</evidence>
<dbReference type="InterPro" id="IPR050426">
    <property type="entry name" value="Glycosyltransferase_28"/>
</dbReference>
<dbReference type="Gene3D" id="3.40.50.2000">
    <property type="entry name" value="Glycogen Phosphorylase B"/>
    <property type="match status" value="2"/>
</dbReference>
<dbReference type="Pfam" id="PF06722">
    <property type="entry name" value="EryCIII-like_C"/>
    <property type="match status" value="1"/>
</dbReference>
<dbReference type="CDD" id="cd03784">
    <property type="entry name" value="GT1_Gtf-like"/>
    <property type="match status" value="1"/>
</dbReference>
<dbReference type="GO" id="GO:0016758">
    <property type="term" value="F:hexosyltransferase activity"/>
    <property type="evidence" value="ECO:0007669"/>
    <property type="project" value="UniProtKB-ARBA"/>
</dbReference>
<feature type="domain" description="Erythromycin biosynthesis protein CIII-like C-terminal" evidence="1">
    <location>
        <begin position="232"/>
        <end position="367"/>
    </location>
</feature>
<dbReference type="GO" id="GO:0017000">
    <property type="term" value="P:antibiotic biosynthetic process"/>
    <property type="evidence" value="ECO:0007669"/>
    <property type="project" value="UniProtKB-ARBA"/>
</dbReference>
<dbReference type="EMBL" id="JANYMP010000010">
    <property type="protein sequence ID" value="MCS7479599.1"/>
    <property type="molecule type" value="Genomic_DNA"/>
</dbReference>
<dbReference type="FunFam" id="3.40.50.2000:FF:000072">
    <property type="entry name" value="Glycosyl transferase"/>
    <property type="match status" value="1"/>
</dbReference>
<reference evidence="2" key="1">
    <citation type="submission" date="2022-08" db="EMBL/GenBank/DDBJ databases">
        <authorList>
            <person name="Tistechok S."/>
            <person name="Samborskyy M."/>
            <person name="Roman I."/>
        </authorList>
    </citation>
    <scope>NUCLEOTIDE SEQUENCE</scope>
    <source>
        <strain evidence="2">DSM 103496</strain>
    </source>
</reference>
<evidence type="ECO:0000313" key="2">
    <source>
        <dbReference type="EMBL" id="MCS7479599.1"/>
    </source>
</evidence>
<name>A0A9X2VNC1_9PSEU</name>
<sequence length="387" mass="40432">MRVLVSFVGGNGHFQPMVPLARAAVAAGHVVACTGALSVVPMVQAAGFTAFATGPDFGSSTTERSPLLPVDRDREEQDVREGFARRAAPERAAELLELIARWRPDVVVCDEVDFGAMIAAERSGVPYVPVLVIASGSFLRPDVVVEPLEELRAAHGLPADPAMTMLSPGLVLSPFPPSFRHPGFPLPSTAFSFRAAGDGPPPVPIAVPPAVPTVYFTLGTIFNTESGDLFTRVLDGLEDLPVHLVVTVGGRIDPAEFGPRPPHVRIERYLPQDTVLPRAAVVVSHGGSGTVLGALAHGVPSVLIPMGADQPHNADRVVALGAGVSLDAEHATPAQIRAAVATVLADPAYRLAAERVRADIAALPDQSAALALLEELVAGQEGVRASR</sequence>